<evidence type="ECO:0000256" key="1">
    <source>
        <dbReference type="ARBA" id="ARBA00014901"/>
    </source>
</evidence>
<dbReference type="InterPro" id="IPR015943">
    <property type="entry name" value="WD40/YVTN_repeat-like_dom_sf"/>
</dbReference>
<dbReference type="PANTHER" id="PTHR44324">
    <property type="entry name" value="WD40 REPEAT DOMAIN 95"/>
    <property type="match status" value="1"/>
</dbReference>
<accession>A0A8J6E1X2</accession>
<feature type="repeat" description="WD" evidence="4">
    <location>
        <begin position="933"/>
        <end position="967"/>
    </location>
</feature>
<feature type="region of interest" description="Disordered" evidence="5">
    <location>
        <begin position="52"/>
        <end position="71"/>
    </location>
</feature>
<protein>
    <recommendedName>
        <fullName evidence="1">WD repeat-containing protein on Y chromosome</fullName>
    </recommendedName>
</protein>
<sequence>MNAFISGMRKILSDVSEELLEALFLKIDADCKGSVTWVARRALARGWEEMGDRRKPGLASPNPNSDHLANALPPSFLRQEKYVDYMMRELQGKEKMTKSQYRLHFQLPMRIIHLNHSCEVVKVQFLTQRYKKTGYFVTVTKDGTLQIWSESFVLINSFKIQRFHSQPMWVMDMVCLHNMNLVAVASTDQKIEFLDISKHRCDRVFTFMDLDSCVLVMDYWSDYRRGVFCYGDTKGNVIVFLSDNVSNGLFNPQFFPRTFKWGHSQWFTVSVQKLLNEVCPLFRSYRVKGLHSSWCEQVKFIPQMNLVASCSAIEKSSLVLTILPSRDRAGDLKFSVINLRKGILCFDYCADKNFLVTGGYDPLIRLWSPFSKKPLWLLKGHQTSVTHILVSSDKNGVLFSVSKDKNIRVWDLQEYTCLQSFSGKFFALGNCPITSTYFHRPDQTLICSTFSIGILTGHMEHERPRKAGGKAKVVGRYLCTFLYSRLFKQVVIGCLNGLVTVWELATGQRMMEFSVTDDQSIELTAMALDESERCLLTGFRDGTLKMWNYNLGECLLTFPNPEGLEISAIIHMNKVFYVTGWSKRITCFMFHKTKPVLLCYHSQTHHTEDILSMARYQNQFIGTSSYNGDILFWNANLLKPLLSYNALESPLPLLPKKVQTQEGEDNLLERQKSRRPCADKWAQKPQTQPLRPRARTRGNTKLRRSLMSAPPVMRHPRNKEPGLHVSLKVGGEPLIMTREVHFAFQKFLSAGSTKLSVTPQDLKSILKESERGKGDFQKQLQQSNASVEKIIFLQTRPRLPQTASLLSSCIDGYIYAWSVHGNGGLLGKFPVGLRKDQDIVVGAMTTDENDWILVTGDCKGTIKIWDIKDYCMCTDKPSPQPTEGKTVFGVNRFQFLIPEQAQINLPYYIPLEDKEVVDGQTISLVPPRLLATWRGHSESVAEVLYVDSFQVVISAGQDWDVKAWKLSGEAIGTFGLSVWERLQVVEILVDDELRTNLQEQTDRADATQEGFLPEFPEERDLAEALVYQRQEQAALLALLNRKGDTEADAWAKLRTIALKSPWPPERCPEDIENSWREWEARGKQESKVVGAAYKPRGQSRSPELLLTKVQYGWMRYQISPQIYQSLRFNELVPTSKPEFLQKPLDWHSRFALKTGRKVSADWDTSVSTPTAFSLFSPSCSVSSSASLSDVPEFSAPSSPRAQSSLSFLRP</sequence>
<name>A0A8J6E1X2_GALPY</name>
<dbReference type="PROSITE" id="PS50294">
    <property type="entry name" value="WD_REPEATS_REGION"/>
    <property type="match status" value="1"/>
</dbReference>
<dbReference type="SUPFAM" id="SSF50978">
    <property type="entry name" value="WD40 repeat-like"/>
    <property type="match status" value="2"/>
</dbReference>
<feature type="repeat" description="WD" evidence="4">
    <location>
        <begin position="378"/>
        <end position="420"/>
    </location>
</feature>
<dbReference type="Proteomes" id="UP000700334">
    <property type="component" value="Unassembled WGS sequence"/>
</dbReference>
<reference evidence="6" key="1">
    <citation type="journal article" date="2021" name="Evol. Appl.">
        <title>The genome of the Pyrenean desman and the effects of bottlenecks and inbreeding on the genomic landscape of an endangered species.</title>
        <authorList>
            <person name="Escoda L."/>
            <person name="Castresana J."/>
        </authorList>
    </citation>
    <scope>NUCLEOTIDE SEQUENCE</scope>
    <source>
        <strain evidence="6">IBE-C5619</strain>
    </source>
</reference>
<dbReference type="InterPro" id="IPR001680">
    <property type="entry name" value="WD40_rpt"/>
</dbReference>
<feature type="region of interest" description="Disordered" evidence="5">
    <location>
        <begin position="1179"/>
        <end position="1210"/>
    </location>
</feature>
<comment type="caution">
    <text evidence="6">The sequence shown here is derived from an EMBL/GenBank/DDBJ whole genome shotgun (WGS) entry which is preliminary data.</text>
</comment>
<feature type="compositionally biased region" description="Basic and acidic residues" evidence="5">
    <location>
        <begin position="667"/>
        <end position="682"/>
    </location>
</feature>
<dbReference type="SMART" id="SM00320">
    <property type="entry name" value="WD40"/>
    <property type="match status" value="9"/>
</dbReference>
<keyword evidence="3" id="KW-0677">Repeat</keyword>
<dbReference type="InterPro" id="IPR036322">
    <property type="entry name" value="WD40_repeat_dom_sf"/>
</dbReference>
<proteinExistence type="predicted"/>
<dbReference type="PROSITE" id="PS50082">
    <property type="entry name" value="WD_REPEATS_2"/>
    <property type="match status" value="3"/>
</dbReference>
<dbReference type="InterPro" id="IPR019775">
    <property type="entry name" value="WD40_repeat_CS"/>
</dbReference>
<gene>
    <name evidence="6" type="ORF">J0S82_001884</name>
</gene>
<keyword evidence="2 4" id="KW-0853">WD repeat</keyword>
<keyword evidence="7" id="KW-1185">Reference proteome</keyword>
<feature type="compositionally biased region" description="Low complexity" evidence="5">
    <location>
        <begin position="1179"/>
        <end position="1191"/>
    </location>
</feature>
<feature type="repeat" description="WD" evidence="4">
    <location>
        <begin position="516"/>
        <end position="557"/>
    </location>
</feature>
<dbReference type="PROSITE" id="PS00678">
    <property type="entry name" value="WD_REPEATS_1"/>
    <property type="match status" value="1"/>
</dbReference>
<evidence type="ECO:0000256" key="2">
    <source>
        <dbReference type="ARBA" id="ARBA00022574"/>
    </source>
</evidence>
<dbReference type="Gene3D" id="2.130.10.10">
    <property type="entry name" value="YVTN repeat-like/Quinoprotein amine dehydrogenase"/>
    <property type="match status" value="4"/>
</dbReference>
<evidence type="ECO:0000313" key="7">
    <source>
        <dbReference type="Proteomes" id="UP000700334"/>
    </source>
</evidence>
<evidence type="ECO:0000256" key="3">
    <source>
        <dbReference type="ARBA" id="ARBA00022737"/>
    </source>
</evidence>
<feature type="region of interest" description="Disordered" evidence="5">
    <location>
        <begin position="662"/>
        <end position="700"/>
    </location>
</feature>
<dbReference type="AlphaFoldDB" id="A0A8J6E1X2"/>
<dbReference type="EMBL" id="JAGFMF010011394">
    <property type="protein sequence ID" value="KAG8524108.1"/>
    <property type="molecule type" value="Genomic_DNA"/>
</dbReference>
<evidence type="ECO:0000256" key="4">
    <source>
        <dbReference type="PROSITE-ProRule" id="PRU00221"/>
    </source>
</evidence>
<organism evidence="6 7">
    <name type="scientific">Galemys pyrenaicus</name>
    <name type="common">Iberian desman</name>
    <name type="synonym">Pyrenean desman</name>
    <dbReference type="NCBI Taxonomy" id="202257"/>
    <lineage>
        <taxon>Eukaryota</taxon>
        <taxon>Metazoa</taxon>
        <taxon>Chordata</taxon>
        <taxon>Craniata</taxon>
        <taxon>Vertebrata</taxon>
        <taxon>Euteleostomi</taxon>
        <taxon>Mammalia</taxon>
        <taxon>Eutheria</taxon>
        <taxon>Laurasiatheria</taxon>
        <taxon>Eulipotyphla</taxon>
        <taxon>Talpidae</taxon>
        <taxon>Galemys</taxon>
    </lineage>
</organism>
<dbReference type="InterPro" id="IPR051242">
    <property type="entry name" value="WD-EF-hand_domain"/>
</dbReference>
<feature type="compositionally biased region" description="Polar residues" evidence="5">
    <location>
        <begin position="1195"/>
        <end position="1210"/>
    </location>
</feature>
<evidence type="ECO:0000313" key="6">
    <source>
        <dbReference type="EMBL" id="KAG8524108.1"/>
    </source>
</evidence>
<dbReference type="PANTHER" id="PTHR44324:SF6">
    <property type="entry name" value="EF-HAND CALCIUM BINDING DOMAIN 8"/>
    <property type="match status" value="1"/>
</dbReference>
<evidence type="ECO:0000256" key="5">
    <source>
        <dbReference type="SAM" id="MobiDB-lite"/>
    </source>
</evidence>
<dbReference type="OrthoDB" id="5980302at2759"/>
<dbReference type="Pfam" id="PF00400">
    <property type="entry name" value="WD40"/>
    <property type="match status" value="3"/>
</dbReference>